<organism evidence="2">
    <name type="scientific">Caldithrix abyssi</name>
    <dbReference type="NCBI Taxonomy" id="187145"/>
    <lineage>
        <taxon>Bacteria</taxon>
        <taxon>Pseudomonadati</taxon>
        <taxon>Calditrichota</taxon>
        <taxon>Calditrichia</taxon>
        <taxon>Calditrichales</taxon>
        <taxon>Calditrichaceae</taxon>
        <taxon>Caldithrix</taxon>
    </lineage>
</organism>
<accession>A0A7V5LHY7</accession>
<evidence type="ECO:0000313" key="2">
    <source>
        <dbReference type="EMBL" id="HHE54162.1"/>
    </source>
</evidence>
<dbReference type="InterPro" id="IPR026444">
    <property type="entry name" value="Secre_tail"/>
</dbReference>
<dbReference type="NCBIfam" id="TIGR04183">
    <property type="entry name" value="Por_Secre_tail"/>
    <property type="match status" value="1"/>
</dbReference>
<sequence>MSKGDSLEKNIRVFKTDTVIYVMAQMDGNPLPEKYETWASNDMVGQSYSTFSGQYLTTIPVRRGYQYGVRLVNTDYGELEVPPGYFLDGGNWREAWPGDTVRFRLLPSQGMITGHLSFDAGDPQDGNLESCQVQAFADNWTKWYDGNIDWDSLKYAISVPNDTFDVRFRCWDWDYLAFPDIYENIVVQDGQVDNINFILNYTHATIEVHLKNAHLQELGQLYHHISTLGIYPNVYVSEAQLQSDTSFYFKVCEGNWVINAPYLGNGYVPDNDQVTVSVSEDSSFYFVEFNYHLDTGIKNEATIPRQFFVKQNYPNPFNPVTTIEFGLPKNELVTINIYNLNGQKVSQLFKGSLPAGVHKLQWNGQQFASGIYFFQILTENKNVIKRMILIK</sequence>
<protein>
    <submittedName>
        <fullName evidence="2">T9SS type A sorting domain-containing protein</fullName>
    </submittedName>
</protein>
<reference evidence="2" key="1">
    <citation type="journal article" date="2020" name="mSystems">
        <title>Genome- and Community-Level Interaction Insights into Carbon Utilization and Element Cycling Functions of Hydrothermarchaeota in Hydrothermal Sediment.</title>
        <authorList>
            <person name="Zhou Z."/>
            <person name="Liu Y."/>
            <person name="Xu W."/>
            <person name="Pan J."/>
            <person name="Luo Z.H."/>
            <person name="Li M."/>
        </authorList>
    </citation>
    <scope>NUCLEOTIDE SEQUENCE [LARGE SCALE GENOMIC DNA]</scope>
    <source>
        <strain evidence="2">HyVt-76</strain>
    </source>
</reference>
<proteinExistence type="predicted"/>
<feature type="domain" description="Secretion system C-terminal sorting" evidence="1">
    <location>
        <begin position="313"/>
        <end position="388"/>
    </location>
</feature>
<dbReference type="AlphaFoldDB" id="A0A7V5LHY7"/>
<dbReference type="EMBL" id="DRTD01000010">
    <property type="protein sequence ID" value="HHE54162.1"/>
    <property type="molecule type" value="Genomic_DNA"/>
</dbReference>
<evidence type="ECO:0000259" key="1">
    <source>
        <dbReference type="Pfam" id="PF18962"/>
    </source>
</evidence>
<comment type="caution">
    <text evidence="2">The sequence shown here is derived from an EMBL/GenBank/DDBJ whole genome shotgun (WGS) entry which is preliminary data.</text>
</comment>
<dbReference type="Proteomes" id="UP000886111">
    <property type="component" value="Unassembled WGS sequence"/>
</dbReference>
<dbReference type="Gene3D" id="2.60.40.4070">
    <property type="match status" value="1"/>
</dbReference>
<name>A0A7V5LHY7_CALAY</name>
<dbReference type="Pfam" id="PF18962">
    <property type="entry name" value="Por_Secre_tail"/>
    <property type="match status" value="1"/>
</dbReference>
<gene>
    <name evidence="2" type="ORF">ENL21_00135</name>
</gene>